<dbReference type="KEGG" id="mgo:AFA91_06475"/>
<keyword evidence="1" id="KW-0678">Repressor</keyword>
<dbReference type="SUPFAM" id="SSF46689">
    <property type="entry name" value="Homeodomain-like"/>
    <property type="match status" value="1"/>
</dbReference>
<dbReference type="STRING" id="134601.AFA91_06475"/>
<dbReference type="PANTHER" id="PTHR30055">
    <property type="entry name" value="HTH-TYPE TRANSCRIPTIONAL REGULATOR RUTR"/>
    <property type="match status" value="1"/>
</dbReference>
<dbReference type="PROSITE" id="PS50977">
    <property type="entry name" value="HTH_TETR_2"/>
    <property type="match status" value="1"/>
</dbReference>
<dbReference type="Pfam" id="PF13977">
    <property type="entry name" value="TetR_C_6"/>
    <property type="match status" value="1"/>
</dbReference>
<evidence type="ECO:0000256" key="2">
    <source>
        <dbReference type="ARBA" id="ARBA00023015"/>
    </source>
</evidence>
<sequence>MADKENRPRRRQAERRLEAERRLLIAAAELIGEVGPTRMTFAEIGARAGYSRGLATHHFGSKNALIRRILDVVTDEFHRDLAAHDSNLDARGAIREIVLSYYRSLGKVDPMIRARVALWAAAAVGGTDIDRSQVTAAEERFRAEIKTRLQVGLRAGELPPDVDVDGFTTVLIGMLRGVAVQHLLDASVDLDRAAVEALAFVDGRLTLRD</sequence>
<dbReference type="Pfam" id="PF00440">
    <property type="entry name" value="TetR_N"/>
    <property type="match status" value="1"/>
</dbReference>
<dbReference type="PANTHER" id="PTHR30055:SF234">
    <property type="entry name" value="HTH-TYPE TRANSCRIPTIONAL REGULATOR BETI"/>
    <property type="match status" value="1"/>
</dbReference>
<evidence type="ECO:0000256" key="3">
    <source>
        <dbReference type="ARBA" id="ARBA00023125"/>
    </source>
</evidence>
<evidence type="ECO:0000313" key="7">
    <source>
        <dbReference type="EMBL" id="AKS36135.1"/>
    </source>
</evidence>
<dbReference type="InterPro" id="IPR039538">
    <property type="entry name" value="BetI_C"/>
</dbReference>
<dbReference type="Proteomes" id="UP000062255">
    <property type="component" value="Chromosome"/>
</dbReference>
<dbReference type="PRINTS" id="PR00455">
    <property type="entry name" value="HTHTETR"/>
</dbReference>
<feature type="domain" description="HTH tetR-type" evidence="6">
    <location>
        <begin position="17"/>
        <end position="77"/>
    </location>
</feature>
<protein>
    <recommendedName>
        <fullName evidence="6">HTH tetR-type domain-containing protein</fullName>
    </recommendedName>
</protein>
<gene>
    <name evidence="7" type="ORF">AFA91_06475</name>
</gene>
<name>A0A0K0XFG1_MYCGD</name>
<dbReference type="InterPro" id="IPR036271">
    <property type="entry name" value="Tet_transcr_reg_TetR-rel_C_sf"/>
</dbReference>
<dbReference type="AlphaFoldDB" id="A0A0K0XFG1"/>
<dbReference type="GO" id="GO:0003700">
    <property type="term" value="F:DNA-binding transcription factor activity"/>
    <property type="evidence" value="ECO:0007669"/>
    <property type="project" value="TreeGrafter"/>
</dbReference>
<keyword evidence="3 5" id="KW-0238">DNA-binding</keyword>
<evidence type="ECO:0000256" key="4">
    <source>
        <dbReference type="ARBA" id="ARBA00023163"/>
    </source>
</evidence>
<evidence type="ECO:0000256" key="1">
    <source>
        <dbReference type="ARBA" id="ARBA00022491"/>
    </source>
</evidence>
<accession>A0A0K0XFG1</accession>
<dbReference type="Gene3D" id="1.10.357.10">
    <property type="entry name" value="Tetracycline Repressor, domain 2"/>
    <property type="match status" value="1"/>
</dbReference>
<keyword evidence="4" id="KW-0804">Transcription</keyword>
<dbReference type="RefSeq" id="WP_049748568.1">
    <property type="nucleotide sequence ID" value="NZ_CP012150.1"/>
</dbReference>
<dbReference type="InterPro" id="IPR009057">
    <property type="entry name" value="Homeodomain-like_sf"/>
</dbReference>
<feature type="DNA-binding region" description="H-T-H motif" evidence="5">
    <location>
        <begin position="40"/>
        <end position="59"/>
    </location>
</feature>
<proteinExistence type="predicted"/>
<dbReference type="InterPro" id="IPR050109">
    <property type="entry name" value="HTH-type_TetR-like_transc_reg"/>
</dbReference>
<dbReference type="SUPFAM" id="SSF48498">
    <property type="entry name" value="Tetracyclin repressor-like, C-terminal domain"/>
    <property type="match status" value="1"/>
</dbReference>
<evidence type="ECO:0000256" key="5">
    <source>
        <dbReference type="PROSITE-ProRule" id="PRU00335"/>
    </source>
</evidence>
<dbReference type="PATRIC" id="fig|134601.6.peg.1346"/>
<evidence type="ECO:0000313" key="8">
    <source>
        <dbReference type="Proteomes" id="UP000062255"/>
    </source>
</evidence>
<evidence type="ECO:0000259" key="6">
    <source>
        <dbReference type="PROSITE" id="PS50977"/>
    </source>
</evidence>
<dbReference type="EMBL" id="CP012150">
    <property type="protein sequence ID" value="AKS36135.1"/>
    <property type="molecule type" value="Genomic_DNA"/>
</dbReference>
<dbReference type="GO" id="GO:0000976">
    <property type="term" value="F:transcription cis-regulatory region binding"/>
    <property type="evidence" value="ECO:0007669"/>
    <property type="project" value="TreeGrafter"/>
</dbReference>
<dbReference type="OrthoDB" id="9806334at2"/>
<reference evidence="7 8" key="1">
    <citation type="submission" date="2015-07" db="EMBL/GenBank/DDBJ databases">
        <title>Complete genome sequence of Mycobacterium goodii X7B, a facultative thermophilic biodesulfurizing bacterium.</title>
        <authorList>
            <person name="Yu B."/>
            <person name="Li F."/>
            <person name="Xu P."/>
        </authorList>
    </citation>
    <scope>NUCLEOTIDE SEQUENCE [LARGE SCALE GENOMIC DNA]</scope>
    <source>
        <strain evidence="7 8">X7B</strain>
    </source>
</reference>
<dbReference type="InterPro" id="IPR001647">
    <property type="entry name" value="HTH_TetR"/>
</dbReference>
<organism evidence="7 8">
    <name type="scientific">Mycolicibacterium goodii</name>
    <name type="common">Mycobacterium goodii</name>
    <dbReference type="NCBI Taxonomy" id="134601"/>
    <lineage>
        <taxon>Bacteria</taxon>
        <taxon>Bacillati</taxon>
        <taxon>Actinomycetota</taxon>
        <taxon>Actinomycetes</taxon>
        <taxon>Mycobacteriales</taxon>
        <taxon>Mycobacteriaceae</taxon>
        <taxon>Mycolicibacterium</taxon>
    </lineage>
</organism>
<keyword evidence="2" id="KW-0805">Transcription regulation</keyword>